<dbReference type="PROSITE" id="PS50109">
    <property type="entry name" value="HIS_KIN"/>
    <property type="match status" value="1"/>
</dbReference>
<dbReference type="InterPro" id="IPR004358">
    <property type="entry name" value="Sig_transdc_His_kin-like_C"/>
</dbReference>
<dbReference type="PROSITE" id="PS50110">
    <property type="entry name" value="RESPONSE_REGULATORY"/>
    <property type="match status" value="1"/>
</dbReference>
<proteinExistence type="predicted"/>
<dbReference type="SUPFAM" id="SSF55874">
    <property type="entry name" value="ATPase domain of HSP90 chaperone/DNA topoisomerase II/histidine kinase"/>
    <property type="match status" value="1"/>
</dbReference>
<dbReference type="FunFam" id="3.30.565.10:FF:000010">
    <property type="entry name" value="Sensor histidine kinase RcsC"/>
    <property type="match status" value="1"/>
</dbReference>
<dbReference type="InterPro" id="IPR029016">
    <property type="entry name" value="GAF-like_dom_sf"/>
</dbReference>
<dbReference type="InterPro" id="IPR036890">
    <property type="entry name" value="HATPase_C_sf"/>
</dbReference>
<evidence type="ECO:0008006" key="9">
    <source>
        <dbReference type="Google" id="ProtNLM"/>
    </source>
</evidence>
<keyword evidence="2" id="KW-0808">Transferase</keyword>
<evidence type="ECO:0000256" key="4">
    <source>
        <dbReference type="PROSITE-ProRule" id="PRU00169"/>
    </source>
</evidence>
<dbReference type="Gene3D" id="3.30.450.40">
    <property type="match status" value="1"/>
</dbReference>
<evidence type="ECO:0000313" key="7">
    <source>
        <dbReference type="EMBL" id="KAL0484983.1"/>
    </source>
</evidence>
<dbReference type="InterPro" id="IPR003661">
    <property type="entry name" value="HisK_dim/P_dom"/>
</dbReference>
<dbReference type="SUPFAM" id="SSF52172">
    <property type="entry name" value="CheY-like"/>
    <property type="match status" value="1"/>
</dbReference>
<feature type="domain" description="Histidine kinase" evidence="5">
    <location>
        <begin position="198"/>
        <end position="438"/>
    </location>
</feature>
<dbReference type="InterPro" id="IPR003018">
    <property type="entry name" value="GAF"/>
</dbReference>
<evidence type="ECO:0000256" key="3">
    <source>
        <dbReference type="ARBA" id="ARBA00022777"/>
    </source>
</evidence>
<dbReference type="SMART" id="SM00065">
    <property type="entry name" value="GAF"/>
    <property type="match status" value="1"/>
</dbReference>
<dbReference type="InterPro" id="IPR003594">
    <property type="entry name" value="HATPase_dom"/>
</dbReference>
<dbReference type="CDD" id="cd00082">
    <property type="entry name" value="HisKA"/>
    <property type="match status" value="1"/>
</dbReference>
<evidence type="ECO:0000259" key="5">
    <source>
        <dbReference type="PROSITE" id="PS50109"/>
    </source>
</evidence>
<dbReference type="Gene3D" id="3.30.565.10">
    <property type="entry name" value="Histidine kinase-like ATPase, C-terminal domain"/>
    <property type="match status" value="1"/>
</dbReference>
<dbReference type="EMBL" id="JAOPGA020001095">
    <property type="protein sequence ID" value="KAL0484983.1"/>
    <property type="molecule type" value="Genomic_DNA"/>
</dbReference>
<organism evidence="7 8">
    <name type="scientific">Acrasis kona</name>
    <dbReference type="NCBI Taxonomy" id="1008807"/>
    <lineage>
        <taxon>Eukaryota</taxon>
        <taxon>Discoba</taxon>
        <taxon>Heterolobosea</taxon>
        <taxon>Tetramitia</taxon>
        <taxon>Eutetramitia</taxon>
        <taxon>Acrasidae</taxon>
        <taxon>Acrasis</taxon>
    </lineage>
</organism>
<dbReference type="Pfam" id="PF00072">
    <property type="entry name" value="Response_reg"/>
    <property type="match status" value="1"/>
</dbReference>
<reference evidence="7 8" key="1">
    <citation type="submission" date="2024-03" db="EMBL/GenBank/DDBJ databases">
        <title>The Acrasis kona genome and developmental transcriptomes reveal deep origins of eukaryotic multicellular pathways.</title>
        <authorList>
            <person name="Sheikh S."/>
            <person name="Fu C.-J."/>
            <person name="Brown M.W."/>
            <person name="Baldauf S.L."/>
        </authorList>
    </citation>
    <scope>NUCLEOTIDE SEQUENCE [LARGE SCALE GENOMIC DNA]</scope>
    <source>
        <strain evidence="7 8">ATCC MYA-3509</strain>
    </source>
</reference>
<feature type="domain" description="Response regulatory" evidence="6">
    <location>
        <begin position="478"/>
        <end position="597"/>
    </location>
</feature>
<keyword evidence="1 4" id="KW-0597">Phosphoprotein</keyword>
<keyword evidence="3" id="KW-0418">Kinase</keyword>
<dbReference type="CDD" id="cd17546">
    <property type="entry name" value="REC_hyHK_CKI1_RcsC-like"/>
    <property type="match status" value="1"/>
</dbReference>
<dbReference type="InterPro" id="IPR011006">
    <property type="entry name" value="CheY-like_superfamily"/>
</dbReference>
<dbReference type="Pfam" id="PF13185">
    <property type="entry name" value="GAF_2"/>
    <property type="match status" value="1"/>
</dbReference>
<dbReference type="InterPro" id="IPR036097">
    <property type="entry name" value="HisK_dim/P_sf"/>
</dbReference>
<comment type="caution">
    <text evidence="7">The sequence shown here is derived from an EMBL/GenBank/DDBJ whole genome shotgun (WGS) entry which is preliminary data.</text>
</comment>
<dbReference type="AlphaFoldDB" id="A0AAW2Z574"/>
<dbReference type="PANTHER" id="PTHR45339:SF5">
    <property type="entry name" value="HISTIDINE KINASE"/>
    <property type="match status" value="1"/>
</dbReference>
<dbReference type="Gene3D" id="3.40.50.2300">
    <property type="match status" value="1"/>
</dbReference>
<accession>A0AAW2Z574</accession>
<dbReference type="Pfam" id="PF02518">
    <property type="entry name" value="HATPase_c"/>
    <property type="match status" value="1"/>
</dbReference>
<name>A0AAW2Z574_9EUKA</name>
<dbReference type="SUPFAM" id="SSF55781">
    <property type="entry name" value="GAF domain-like"/>
    <property type="match status" value="1"/>
</dbReference>
<dbReference type="SMART" id="SM00388">
    <property type="entry name" value="HisKA"/>
    <property type="match status" value="1"/>
</dbReference>
<feature type="modified residue" description="4-aspartylphosphate" evidence="4">
    <location>
        <position position="527"/>
    </location>
</feature>
<dbReference type="Pfam" id="PF00512">
    <property type="entry name" value="HisKA"/>
    <property type="match status" value="1"/>
</dbReference>
<dbReference type="Gene3D" id="1.10.287.130">
    <property type="match status" value="1"/>
</dbReference>
<dbReference type="SMART" id="SM00448">
    <property type="entry name" value="REC"/>
    <property type="match status" value="1"/>
</dbReference>
<evidence type="ECO:0000256" key="1">
    <source>
        <dbReference type="ARBA" id="ARBA00022553"/>
    </source>
</evidence>
<evidence type="ECO:0000259" key="6">
    <source>
        <dbReference type="PROSITE" id="PS50110"/>
    </source>
</evidence>
<dbReference type="InterPro" id="IPR001789">
    <property type="entry name" value="Sig_transdc_resp-reg_receiver"/>
</dbReference>
<keyword evidence="8" id="KW-1185">Reference proteome</keyword>
<dbReference type="SUPFAM" id="SSF47384">
    <property type="entry name" value="Homodimeric domain of signal transducing histidine kinase"/>
    <property type="match status" value="1"/>
</dbReference>
<dbReference type="PANTHER" id="PTHR45339">
    <property type="entry name" value="HYBRID SIGNAL TRANSDUCTION HISTIDINE KINASE J"/>
    <property type="match status" value="1"/>
</dbReference>
<dbReference type="InterPro" id="IPR005467">
    <property type="entry name" value="His_kinase_dom"/>
</dbReference>
<protein>
    <recommendedName>
        <fullName evidence="9">Histidine kinase</fullName>
    </recommendedName>
</protein>
<dbReference type="SMART" id="SM00387">
    <property type="entry name" value="HATPase_c"/>
    <property type="match status" value="1"/>
</dbReference>
<dbReference type="GO" id="GO:0000155">
    <property type="term" value="F:phosphorelay sensor kinase activity"/>
    <property type="evidence" value="ECO:0007669"/>
    <property type="project" value="InterPro"/>
</dbReference>
<dbReference type="Proteomes" id="UP001431209">
    <property type="component" value="Unassembled WGS sequence"/>
</dbReference>
<dbReference type="PRINTS" id="PR00344">
    <property type="entry name" value="BCTRLSENSOR"/>
</dbReference>
<gene>
    <name evidence="7" type="ORF">AKO1_003778</name>
</gene>
<sequence>MNLVTYDIQNIIKASHIISSDIDTDKLLLNIINIIVKTANASMGAIVVGDRVKAQSNGNQDSLCNIALSTWSNGSIHAINHVSATKSIIVSRCAHEDALFAQDDYVMKNKIKSMMCLPVTRKQKVVAVLYMENNLTTDCFKPDQVNVMTILSTQVAISLENARFFSSQMRITKELAEAEANRKKEQQYHKLQEEFVDRICHEIRNPIQGLLGNCEVLKTITQELEALNLTQYVSKFGDHLDSIHSCAEAIQACGLYQKVITDDVLTLSKLEMNKVKLVNRPMSPFNLIQSVEQMFIADANKKQISLVDDVSDAVKGLIVIADFNRLSQILINLVSNAIKFTKTGGVTIHCDVVQVAAGNKLEVLFSVIDTGMGVDALDRVSIFDRFVQATQRDMSEYSGSGLGLFISKMLSELMGGRIWVESGKEFGMTVGSKFNFTMVCEQAADEQANHYRQSQRRVSDIGISDKSVEDLQLLINLNVLVVEDNLINQRVIVKMLNSLNCTCETANDGVQGYEKYTSGEFDLVLMDVSMPRMNGLDCTKKIREYEREQNKKAVFIVGLSGNARQEHQEHGLASGMNSYVTKPVQKNQIVKFVNNVKQSIQNLQ</sequence>
<evidence type="ECO:0000313" key="8">
    <source>
        <dbReference type="Proteomes" id="UP001431209"/>
    </source>
</evidence>
<evidence type="ECO:0000256" key="2">
    <source>
        <dbReference type="ARBA" id="ARBA00022679"/>
    </source>
</evidence>